<protein>
    <submittedName>
        <fullName evidence="1">Glycosyltransferase family 1 protein</fullName>
    </submittedName>
</protein>
<organism evidence="1 2">
    <name type="scientific">Bacteroides intestinalis</name>
    <dbReference type="NCBI Taxonomy" id="329854"/>
    <lineage>
        <taxon>Bacteria</taxon>
        <taxon>Pseudomonadati</taxon>
        <taxon>Bacteroidota</taxon>
        <taxon>Bacteroidia</taxon>
        <taxon>Bacteroidales</taxon>
        <taxon>Bacteroidaceae</taxon>
        <taxon>Bacteroides</taxon>
    </lineage>
</organism>
<reference evidence="1 2" key="1">
    <citation type="submission" date="2018-08" db="EMBL/GenBank/DDBJ databases">
        <title>A genome reference for cultivated species of the human gut microbiota.</title>
        <authorList>
            <person name="Zou Y."/>
            <person name="Xue W."/>
            <person name="Luo G."/>
        </authorList>
    </citation>
    <scope>NUCLEOTIDE SEQUENCE [LARGE SCALE GENOMIC DNA]</scope>
    <source>
        <strain evidence="1 2">AM27-17</strain>
    </source>
</reference>
<dbReference type="RefSeq" id="WP_118221562.1">
    <property type="nucleotide sequence ID" value="NZ_JADNIJ010000002.1"/>
</dbReference>
<dbReference type="CDD" id="cd01635">
    <property type="entry name" value="Glycosyltransferase_GTB-type"/>
    <property type="match status" value="1"/>
</dbReference>
<evidence type="ECO:0000313" key="2">
    <source>
        <dbReference type="Proteomes" id="UP000285650"/>
    </source>
</evidence>
<dbReference type="Gene3D" id="3.40.50.2000">
    <property type="entry name" value="Glycogen Phosphorylase B"/>
    <property type="match status" value="1"/>
</dbReference>
<name>A0A414LEG5_9BACE</name>
<keyword evidence="1" id="KW-0808">Transferase</keyword>
<comment type="caution">
    <text evidence="1">The sequence shown here is derived from an EMBL/GenBank/DDBJ whole genome shotgun (WGS) entry which is preliminary data.</text>
</comment>
<dbReference type="SUPFAM" id="SSF53756">
    <property type="entry name" value="UDP-Glycosyltransferase/glycogen phosphorylase"/>
    <property type="match status" value="1"/>
</dbReference>
<accession>A0A414LEG5</accession>
<dbReference type="Proteomes" id="UP000285650">
    <property type="component" value="Unassembled WGS sequence"/>
</dbReference>
<sequence length="378" mass="44099">MKFKLFKKNKDQYTLYSLLNRKWAYISYIPEVYYHKKDKVYMRTHQNKREALIIGEIFYSLGYNVKVARCNAPKECDDRHYDIIFGLDPNFVTMSQKNPQALKIYYATGAYWKHQYSIVKNRIDSFNKEHGTHLPYSRSVDAHNSCETADIIFQIGSSFTIQTYPPELQNKIKIINQSSNFSQECNLQHKLQSVSIKDFLWFGSSGSILKGLDLVLEYFINHPQYNLHVIGSIDEGFIDIYQKQINECRNITLYGFLDTNSKLFMDLAYLCAFNIFPSGSEGCPGSVITMMQMGVIPITSRWGAIDNIEYYGYLLPELSVEAIGKGVEWASMLPQDKYHKLIRENISYSTQTWNLKQFENEFRSTLKETIKTKERKNK</sequence>
<evidence type="ECO:0000313" key="1">
    <source>
        <dbReference type="EMBL" id="RHE93027.1"/>
    </source>
</evidence>
<proteinExistence type="predicted"/>
<dbReference type="EMBL" id="QSKV01000004">
    <property type="protein sequence ID" value="RHE93027.1"/>
    <property type="molecule type" value="Genomic_DNA"/>
</dbReference>
<dbReference type="AlphaFoldDB" id="A0A414LEG5"/>
<dbReference type="GO" id="GO:0016740">
    <property type="term" value="F:transferase activity"/>
    <property type="evidence" value="ECO:0007669"/>
    <property type="project" value="UniProtKB-KW"/>
</dbReference>
<gene>
    <name evidence="1" type="ORF">DW712_07850</name>
</gene>